<reference evidence="5" key="1">
    <citation type="submission" date="2021-01" db="EMBL/GenBank/DDBJ databases">
        <authorList>
            <person name="Corre E."/>
            <person name="Pelletier E."/>
            <person name="Niang G."/>
            <person name="Scheremetjew M."/>
            <person name="Finn R."/>
            <person name="Kale V."/>
            <person name="Holt S."/>
            <person name="Cochrane G."/>
            <person name="Meng A."/>
            <person name="Brown T."/>
            <person name="Cohen L."/>
        </authorList>
    </citation>
    <scope>NUCLEOTIDE SEQUENCE</scope>
    <source>
        <strain evidence="5">10249 10 AB</strain>
    </source>
</reference>
<dbReference type="NCBIfam" id="TIGR00855">
    <property type="entry name" value="L12"/>
    <property type="match status" value="1"/>
</dbReference>
<dbReference type="FunFam" id="3.30.1390.10:FF:000001">
    <property type="entry name" value="50S ribosomal protein L7/L12"/>
    <property type="match status" value="1"/>
</dbReference>
<dbReference type="PANTHER" id="PTHR45987">
    <property type="entry name" value="39S RIBOSOMAL PROTEIN L12"/>
    <property type="match status" value="1"/>
</dbReference>
<dbReference type="SUPFAM" id="SSF54736">
    <property type="entry name" value="ClpS-like"/>
    <property type="match status" value="1"/>
</dbReference>
<name>A0A7S4ELD8_9STRA</name>
<evidence type="ECO:0000256" key="2">
    <source>
        <dbReference type="ARBA" id="ARBA00022980"/>
    </source>
</evidence>
<dbReference type="InterPro" id="IPR000206">
    <property type="entry name" value="Ribosomal_bL12"/>
</dbReference>
<dbReference type="GO" id="GO:0003729">
    <property type="term" value="F:mRNA binding"/>
    <property type="evidence" value="ECO:0007669"/>
    <property type="project" value="TreeGrafter"/>
</dbReference>
<evidence type="ECO:0000259" key="4">
    <source>
        <dbReference type="Pfam" id="PF00542"/>
    </source>
</evidence>
<dbReference type="GO" id="GO:1990904">
    <property type="term" value="C:ribonucleoprotein complex"/>
    <property type="evidence" value="ECO:0007669"/>
    <property type="project" value="UniProtKB-KW"/>
</dbReference>
<dbReference type="GO" id="GO:0005840">
    <property type="term" value="C:ribosome"/>
    <property type="evidence" value="ECO:0007669"/>
    <property type="project" value="UniProtKB-KW"/>
</dbReference>
<accession>A0A7S4ELD8</accession>
<evidence type="ECO:0000256" key="1">
    <source>
        <dbReference type="ARBA" id="ARBA00007197"/>
    </source>
</evidence>
<dbReference type="GO" id="GO:0003735">
    <property type="term" value="F:structural constituent of ribosome"/>
    <property type="evidence" value="ECO:0007669"/>
    <property type="project" value="InterPro"/>
</dbReference>
<dbReference type="CDD" id="cd00387">
    <property type="entry name" value="Ribosomal_L7_L12"/>
    <property type="match status" value="1"/>
</dbReference>
<dbReference type="AlphaFoldDB" id="A0A7S4ELD8"/>
<keyword evidence="2" id="KW-0689">Ribosomal protein</keyword>
<protein>
    <recommendedName>
        <fullName evidence="4">Large ribosomal subunit protein bL12 C-terminal domain-containing protein</fullName>
    </recommendedName>
</protein>
<comment type="similarity">
    <text evidence="1">Belongs to the bacterial ribosomal protein bL12 family.</text>
</comment>
<dbReference type="Pfam" id="PF00542">
    <property type="entry name" value="Ribosomal_L12"/>
    <property type="match status" value="1"/>
</dbReference>
<keyword evidence="3" id="KW-0687">Ribonucleoprotein</keyword>
<dbReference type="InterPro" id="IPR013823">
    <property type="entry name" value="Ribosomal_bL12_C"/>
</dbReference>
<dbReference type="InterPro" id="IPR014719">
    <property type="entry name" value="Ribosomal_bL12_C/ClpS-like"/>
</dbReference>
<sequence>MNSALSRATTTTGRRAMRPRRVGILSLSSNANTTARTRTNTSSGLLRFPFPPLLSVSSCNTHTHRGRCFSDAATATATTAVGEKGGASGDSGATADPCSSPKLQGLYDRCVTLPEEEVNILGAMVLQILGRTIFPGEFGTPGGAAIAPDGGAGGGALEEAVEEKTSFDVKLLGFDAKSKIKVIKEVRAIAGLGLKEAKEMVESAPKVIQKDLKQDAAEELKEKLEALGAQIEIV</sequence>
<dbReference type="GO" id="GO:0006412">
    <property type="term" value="P:translation"/>
    <property type="evidence" value="ECO:0007669"/>
    <property type="project" value="InterPro"/>
</dbReference>
<dbReference type="PANTHER" id="PTHR45987:SF4">
    <property type="entry name" value="LARGE RIBOSOMAL SUBUNIT PROTEIN BL12M"/>
    <property type="match status" value="1"/>
</dbReference>
<dbReference type="Gene3D" id="3.30.1390.10">
    <property type="match status" value="1"/>
</dbReference>
<proteinExistence type="inferred from homology"/>
<dbReference type="EMBL" id="HBIX01018661">
    <property type="protein sequence ID" value="CAE0720573.1"/>
    <property type="molecule type" value="Transcribed_RNA"/>
</dbReference>
<evidence type="ECO:0000256" key="3">
    <source>
        <dbReference type="ARBA" id="ARBA00023274"/>
    </source>
</evidence>
<organism evidence="5">
    <name type="scientific">Pseudo-nitzschia australis</name>
    <dbReference type="NCBI Taxonomy" id="44445"/>
    <lineage>
        <taxon>Eukaryota</taxon>
        <taxon>Sar</taxon>
        <taxon>Stramenopiles</taxon>
        <taxon>Ochrophyta</taxon>
        <taxon>Bacillariophyta</taxon>
        <taxon>Bacillariophyceae</taxon>
        <taxon>Bacillariophycidae</taxon>
        <taxon>Bacillariales</taxon>
        <taxon>Bacillariaceae</taxon>
        <taxon>Pseudo-nitzschia</taxon>
    </lineage>
</organism>
<feature type="domain" description="Large ribosomal subunit protein bL12 C-terminal" evidence="4">
    <location>
        <begin position="167"/>
        <end position="233"/>
    </location>
</feature>
<gene>
    <name evidence="5" type="ORF">PAUS00366_LOCUS13327</name>
</gene>
<evidence type="ECO:0000313" key="5">
    <source>
        <dbReference type="EMBL" id="CAE0720573.1"/>
    </source>
</evidence>